<dbReference type="PANTHER" id="PTHR22826">
    <property type="entry name" value="RHO GUANINE EXCHANGE FACTOR-RELATED"/>
    <property type="match status" value="1"/>
</dbReference>
<dbReference type="InterPro" id="IPR001452">
    <property type="entry name" value="SH3_domain"/>
</dbReference>
<evidence type="ECO:0000256" key="5">
    <source>
        <dbReference type="ARBA" id="ARBA00022658"/>
    </source>
</evidence>
<dbReference type="Pfam" id="PF16609">
    <property type="entry name" value="SH3-RhoG_link"/>
    <property type="match status" value="1"/>
</dbReference>
<dbReference type="CDD" id="cd00176">
    <property type="entry name" value="SPEC"/>
    <property type="match status" value="6"/>
</dbReference>
<keyword evidence="3" id="KW-0963">Cytoplasm</keyword>
<evidence type="ECO:0000256" key="2">
    <source>
        <dbReference type="ARBA" id="ARBA00022443"/>
    </source>
</evidence>
<reference evidence="19" key="2">
    <citation type="submission" date="2025-09" db="UniProtKB">
        <authorList>
            <consortium name="Ensembl"/>
        </authorList>
    </citation>
    <scope>IDENTIFICATION</scope>
</reference>
<name>A0A8C7GY42_ONCKI</name>
<dbReference type="FunFam" id="1.20.58.60:FF:000023">
    <property type="entry name" value="Kalirin RhoGEF kinase b"/>
    <property type="match status" value="1"/>
</dbReference>
<dbReference type="GO" id="GO:0005085">
    <property type="term" value="F:guanyl-nucleotide exchange factor activity"/>
    <property type="evidence" value="ECO:0007669"/>
    <property type="project" value="UniProtKB-KW"/>
</dbReference>
<keyword evidence="10" id="KW-0067">ATP-binding</keyword>
<dbReference type="InterPro" id="IPR000219">
    <property type="entry name" value="DH_dom"/>
</dbReference>
<dbReference type="GO" id="GO:0005524">
    <property type="term" value="F:ATP binding"/>
    <property type="evidence" value="ECO:0007669"/>
    <property type="project" value="UniProtKB-KW"/>
</dbReference>
<dbReference type="CDD" id="cd00170">
    <property type="entry name" value="SEC14"/>
    <property type="match status" value="1"/>
</dbReference>
<dbReference type="SMART" id="SM00516">
    <property type="entry name" value="SEC14"/>
    <property type="match status" value="1"/>
</dbReference>
<proteinExistence type="predicted"/>
<feature type="compositionally biased region" description="Basic residues" evidence="14">
    <location>
        <begin position="1740"/>
        <end position="1749"/>
    </location>
</feature>
<dbReference type="Gene3D" id="2.30.30.40">
    <property type="entry name" value="SH3 Domains"/>
    <property type="match status" value="2"/>
</dbReference>
<feature type="domain" description="DH" evidence="17">
    <location>
        <begin position="1817"/>
        <end position="1992"/>
    </location>
</feature>
<dbReference type="Pfam" id="PF00621">
    <property type="entry name" value="RhoGEF"/>
    <property type="match status" value="2"/>
</dbReference>
<dbReference type="InterPro" id="IPR036028">
    <property type="entry name" value="SH3-like_dom_sf"/>
</dbReference>
<protein>
    <submittedName>
        <fullName evidence="19">Kalirin RhoGEF kinase</fullName>
    </submittedName>
</protein>
<dbReference type="PROSITE" id="PS50003">
    <property type="entry name" value="PH_DOMAIN"/>
    <property type="match status" value="2"/>
</dbReference>
<evidence type="ECO:0000256" key="13">
    <source>
        <dbReference type="SAM" id="Coils"/>
    </source>
</evidence>
<dbReference type="FunFam" id="1.20.58.60:FF:000015">
    <property type="entry name" value="triple functional domain protein-like"/>
    <property type="match status" value="1"/>
</dbReference>
<dbReference type="InterPro" id="IPR047054">
    <property type="entry name" value="Kalirin_TRIO_PH_1"/>
</dbReference>
<evidence type="ECO:0000256" key="6">
    <source>
        <dbReference type="ARBA" id="ARBA00022679"/>
    </source>
</evidence>
<evidence type="ECO:0000256" key="4">
    <source>
        <dbReference type="ARBA" id="ARBA00022553"/>
    </source>
</evidence>
<dbReference type="Pfam" id="PF22697">
    <property type="entry name" value="SOS1_NGEF_PH"/>
    <property type="match status" value="2"/>
</dbReference>
<dbReference type="Gene3D" id="2.30.29.30">
    <property type="entry name" value="Pleckstrin-homology domain (PH domain)/Phosphotyrosine-binding domain (PTB)"/>
    <property type="match status" value="2"/>
</dbReference>
<dbReference type="Pfam" id="PF23587">
    <property type="entry name" value="SH3_KALRN"/>
    <property type="match status" value="1"/>
</dbReference>
<dbReference type="FunFam" id="2.30.30.40:FF:000038">
    <property type="entry name" value="kalirin isoform X1"/>
    <property type="match status" value="1"/>
</dbReference>
<dbReference type="InterPro" id="IPR028570">
    <property type="entry name" value="Kalirin_TRIO_SH3_1"/>
</dbReference>
<dbReference type="InterPro" id="IPR047053">
    <property type="entry name" value="Kalirin_TRIO_SH3_2"/>
</dbReference>
<dbReference type="CDD" id="cd13240">
    <property type="entry name" value="PH1_Kalirin_Trio_like"/>
    <property type="match status" value="1"/>
</dbReference>
<dbReference type="InterPro" id="IPR001251">
    <property type="entry name" value="CRAL-TRIO_dom"/>
</dbReference>
<dbReference type="GO" id="GO:0035556">
    <property type="term" value="P:intracellular signal transduction"/>
    <property type="evidence" value="ECO:0007669"/>
    <property type="project" value="TreeGrafter"/>
</dbReference>
<evidence type="ECO:0000256" key="10">
    <source>
        <dbReference type="ARBA" id="ARBA00022840"/>
    </source>
</evidence>
<comment type="subcellular location">
    <subcellularLocation>
        <location evidence="1">Cytoplasm</location>
    </subcellularLocation>
</comment>
<dbReference type="InterPro" id="IPR001849">
    <property type="entry name" value="PH_domain"/>
</dbReference>
<dbReference type="SMART" id="SM00233">
    <property type="entry name" value="PH"/>
    <property type="match status" value="2"/>
</dbReference>
<dbReference type="SUPFAM" id="SSF46966">
    <property type="entry name" value="Spectrin repeat"/>
    <property type="match status" value="6"/>
</dbReference>
<dbReference type="InterPro" id="IPR036865">
    <property type="entry name" value="CRAL-TRIO_dom_sf"/>
</dbReference>
<dbReference type="FunFam" id="2.30.29.30:FF:000040">
    <property type="entry name" value="Kalirin RhoGEF kinase b"/>
    <property type="match status" value="1"/>
</dbReference>
<feature type="compositionally biased region" description="Low complexity" evidence="14">
    <location>
        <begin position="1698"/>
        <end position="1710"/>
    </location>
</feature>
<dbReference type="SMART" id="SM00325">
    <property type="entry name" value="RhoGEF"/>
    <property type="match status" value="2"/>
</dbReference>
<dbReference type="GO" id="GO:0019898">
    <property type="term" value="C:extrinsic component of membrane"/>
    <property type="evidence" value="ECO:0007669"/>
    <property type="project" value="TreeGrafter"/>
</dbReference>
<feature type="domain" description="DH" evidence="17">
    <location>
        <begin position="1259"/>
        <end position="1409"/>
    </location>
</feature>
<dbReference type="Gene3D" id="1.20.900.10">
    <property type="entry name" value="Dbl homology (DH) domain"/>
    <property type="match status" value="2"/>
</dbReference>
<dbReference type="GO" id="GO:0016301">
    <property type="term" value="F:kinase activity"/>
    <property type="evidence" value="ECO:0007669"/>
    <property type="project" value="UniProtKB-KW"/>
</dbReference>
<keyword evidence="4" id="KW-0597">Phosphoprotein</keyword>
<dbReference type="SMART" id="SM00150">
    <property type="entry name" value="SPEC"/>
    <property type="match status" value="7"/>
</dbReference>
<feature type="domain" description="PH" evidence="16">
    <location>
        <begin position="1421"/>
        <end position="1533"/>
    </location>
</feature>
<keyword evidence="11" id="KW-1015">Disulfide bond</keyword>
<dbReference type="SUPFAM" id="SSF52087">
    <property type="entry name" value="CRAL/TRIO domain"/>
    <property type="match status" value="1"/>
</dbReference>
<evidence type="ECO:0000256" key="3">
    <source>
        <dbReference type="ARBA" id="ARBA00022490"/>
    </source>
</evidence>
<dbReference type="Pfam" id="PF00435">
    <property type="entry name" value="Spectrin"/>
    <property type="match status" value="4"/>
</dbReference>
<evidence type="ECO:0000259" key="15">
    <source>
        <dbReference type="PROSITE" id="PS50002"/>
    </source>
</evidence>
<dbReference type="GO" id="GO:0007411">
    <property type="term" value="P:axon guidance"/>
    <property type="evidence" value="ECO:0007669"/>
    <property type="project" value="TreeGrafter"/>
</dbReference>
<evidence type="ECO:0000259" key="18">
    <source>
        <dbReference type="PROSITE" id="PS50191"/>
    </source>
</evidence>
<organism evidence="19 20">
    <name type="scientific">Oncorhynchus kisutch</name>
    <name type="common">Coho salmon</name>
    <name type="synonym">Salmo kisutch</name>
    <dbReference type="NCBI Taxonomy" id="8019"/>
    <lineage>
        <taxon>Eukaryota</taxon>
        <taxon>Metazoa</taxon>
        <taxon>Chordata</taxon>
        <taxon>Craniata</taxon>
        <taxon>Vertebrata</taxon>
        <taxon>Euteleostomi</taxon>
        <taxon>Actinopterygii</taxon>
        <taxon>Neopterygii</taxon>
        <taxon>Teleostei</taxon>
        <taxon>Protacanthopterygii</taxon>
        <taxon>Salmoniformes</taxon>
        <taxon>Salmonidae</taxon>
        <taxon>Salmoninae</taxon>
        <taxon>Oncorhynchus</taxon>
    </lineage>
</organism>
<dbReference type="SUPFAM" id="SSF50729">
    <property type="entry name" value="PH domain-like"/>
    <property type="match status" value="2"/>
</dbReference>
<dbReference type="CDD" id="cd11853">
    <property type="entry name" value="SH3_Kalirin_2"/>
    <property type="match status" value="1"/>
</dbReference>
<dbReference type="PROSITE" id="PS50002">
    <property type="entry name" value="SH3"/>
    <property type="match status" value="2"/>
</dbReference>
<dbReference type="InterPro" id="IPR011993">
    <property type="entry name" value="PH-like_dom_sf"/>
</dbReference>
<dbReference type="Proteomes" id="UP000694557">
    <property type="component" value="Unassembled WGS sequence"/>
</dbReference>
<evidence type="ECO:0000256" key="7">
    <source>
        <dbReference type="ARBA" id="ARBA00022737"/>
    </source>
</evidence>
<dbReference type="FunFam" id="1.20.58.60:FF:000032">
    <property type="entry name" value="Kalirin RhoGEF kinase b"/>
    <property type="match status" value="1"/>
</dbReference>
<dbReference type="GO" id="GO:0014069">
    <property type="term" value="C:postsynaptic density"/>
    <property type="evidence" value="ECO:0007669"/>
    <property type="project" value="TreeGrafter"/>
</dbReference>
<dbReference type="InterPro" id="IPR051336">
    <property type="entry name" value="RhoGEF_Guanine_NuclExch_SF"/>
</dbReference>
<keyword evidence="9" id="KW-0418">Kinase</keyword>
<keyword evidence="6" id="KW-0808">Transferase</keyword>
<evidence type="ECO:0000313" key="20">
    <source>
        <dbReference type="Proteomes" id="UP000694557"/>
    </source>
</evidence>
<dbReference type="Gene3D" id="1.20.58.60">
    <property type="match status" value="5"/>
</dbReference>
<dbReference type="PANTHER" id="PTHR22826:SF49">
    <property type="entry name" value="KALIRIN"/>
    <property type="match status" value="1"/>
</dbReference>
<dbReference type="Pfam" id="PF00018">
    <property type="entry name" value="SH3_1"/>
    <property type="match status" value="1"/>
</dbReference>
<feature type="compositionally biased region" description="Polar residues" evidence="14">
    <location>
        <begin position="1572"/>
        <end position="1592"/>
    </location>
</feature>
<dbReference type="Gene3D" id="3.40.525.10">
    <property type="entry name" value="CRAL-TRIO lipid binding domain"/>
    <property type="match status" value="1"/>
</dbReference>
<dbReference type="CDD" id="cd11852">
    <property type="entry name" value="SH3_Kalirin_1"/>
    <property type="match status" value="1"/>
</dbReference>
<gene>
    <name evidence="19" type="primary">KALRN</name>
    <name evidence="19" type="synonym">LOC109865868</name>
</gene>
<dbReference type="FunFam" id="2.30.30.40:FF:000040">
    <property type="entry name" value="kalirin isoform X1"/>
    <property type="match status" value="1"/>
</dbReference>
<dbReference type="PROSITE" id="PS50191">
    <property type="entry name" value="CRAL_TRIO"/>
    <property type="match status" value="1"/>
</dbReference>
<evidence type="ECO:0000256" key="11">
    <source>
        <dbReference type="ARBA" id="ARBA00023157"/>
    </source>
</evidence>
<evidence type="ECO:0000256" key="8">
    <source>
        <dbReference type="ARBA" id="ARBA00022741"/>
    </source>
</evidence>
<dbReference type="SMART" id="SM00326">
    <property type="entry name" value="SH3"/>
    <property type="match status" value="2"/>
</dbReference>
<dbReference type="InterPro" id="IPR018159">
    <property type="entry name" value="Spectrin/alpha-actinin"/>
</dbReference>
<dbReference type="SUPFAM" id="SSF48065">
    <property type="entry name" value="DBL homology domain (DH-domain)"/>
    <property type="match status" value="2"/>
</dbReference>
<reference evidence="19" key="1">
    <citation type="submission" date="2025-08" db="UniProtKB">
        <authorList>
            <consortium name="Ensembl"/>
        </authorList>
    </citation>
    <scope>IDENTIFICATION</scope>
</reference>
<keyword evidence="13" id="KW-0175">Coiled coil</keyword>
<feature type="region of interest" description="Disordered" evidence="14">
    <location>
        <begin position="1543"/>
        <end position="1595"/>
    </location>
</feature>
<dbReference type="Ensembl" id="ENSOKIT00005051817.1">
    <property type="protein sequence ID" value="ENSOKIP00005049159.1"/>
    <property type="gene ID" value="ENSOKIG00005019454.1"/>
</dbReference>
<evidence type="ECO:0000256" key="1">
    <source>
        <dbReference type="ARBA" id="ARBA00004496"/>
    </source>
</evidence>
<dbReference type="SUPFAM" id="SSF50044">
    <property type="entry name" value="SH3-domain"/>
    <property type="match status" value="2"/>
</dbReference>
<keyword evidence="2 12" id="KW-0728">SH3 domain</keyword>
<dbReference type="FunFam" id="3.40.525.10:FF:000003">
    <property type="entry name" value="kalirin isoform X2"/>
    <property type="match status" value="1"/>
</dbReference>
<dbReference type="InterPro" id="IPR035899">
    <property type="entry name" value="DBL_dom_sf"/>
</dbReference>
<keyword evidence="8" id="KW-0547">Nucleotide-binding</keyword>
<keyword evidence="20" id="KW-1185">Reference proteome</keyword>
<feature type="coiled-coil region" evidence="13">
    <location>
        <begin position="905"/>
        <end position="932"/>
    </location>
</feature>
<dbReference type="FunFam" id="1.20.58.60:FF:000024">
    <property type="entry name" value="Kalirin RhoGEF kinase a"/>
    <property type="match status" value="1"/>
</dbReference>
<evidence type="ECO:0000259" key="16">
    <source>
        <dbReference type="PROSITE" id="PS50003"/>
    </source>
</evidence>
<evidence type="ECO:0000256" key="9">
    <source>
        <dbReference type="ARBA" id="ARBA00022777"/>
    </source>
</evidence>
<feature type="domain" description="CRAL-TRIO" evidence="18">
    <location>
        <begin position="31"/>
        <end position="176"/>
    </location>
</feature>
<evidence type="ECO:0000313" key="19">
    <source>
        <dbReference type="Ensembl" id="ENSOKIP00005049159.1"/>
    </source>
</evidence>
<dbReference type="Pfam" id="PF23323">
    <property type="entry name" value="Spectrin_6"/>
    <property type="match status" value="1"/>
</dbReference>
<evidence type="ECO:0000259" key="17">
    <source>
        <dbReference type="PROSITE" id="PS50010"/>
    </source>
</evidence>
<keyword evidence="7" id="KW-0677">Repeat</keyword>
<dbReference type="InterPro" id="IPR058918">
    <property type="entry name" value="KALRN/TRIO-like_spectrin"/>
</dbReference>
<feature type="domain" description="SH3" evidence="15">
    <location>
        <begin position="1599"/>
        <end position="1664"/>
    </location>
</feature>
<feature type="domain" description="PH" evidence="16">
    <location>
        <begin position="2004"/>
        <end position="2114"/>
    </location>
</feature>
<feature type="region of interest" description="Disordered" evidence="14">
    <location>
        <begin position="1682"/>
        <end position="1792"/>
    </location>
</feature>
<keyword evidence="5" id="KW-0344">Guanine-nucleotide releasing factor</keyword>
<feature type="domain" description="SH3" evidence="15">
    <location>
        <begin position="2150"/>
        <end position="2215"/>
    </location>
</feature>
<dbReference type="Pfam" id="PF13716">
    <property type="entry name" value="CRAL_TRIO_2"/>
    <property type="match status" value="1"/>
</dbReference>
<evidence type="ECO:0000256" key="14">
    <source>
        <dbReference type="SAM" id="MobiDB-lite"/>
    </source>
</evidence>
<dbReference type="FunFam" id="1.20.900.10:FF:000008">
    <property type="entry name" value="rho guanine nucleotide exchange factor 25"/>
    <property type="match status" value="1"/>
</dbReference>
<accession>A0A8C7GY42</accession>
<sequence>LASPLPLCFCAIKRGKWPGSFRNDGIKASDVLPVLKEKVAFVSGGRDKRGGPILTFPARSNHDRIKHEELRQLVTYLSTVPSEDVCKRGFTVIIDMRGSKWDLIKPLLKTLQEAFPAEICVALIIKPDNFWQKQKTNFGSAKFTFETSMVSVEGLTKLVDPSQLTDDFEGSLEYNHEEWMDLRVALEEFMGSAVHLLSRLEDLQELLAKKEFPVDVEGSRRLIDEHTQLKKKVMKAPVEELDREGQRLLQCIRSSDGFSGRNCISGSADFQSVVPKIASLLDKLHSTRQHLHQMWHVRKLKLDQCFQLRLFEQDAEKMFDWISHNKEVFLQSHTEIGVSYQHALDLQTQHNHFAMNSMNAYVNINRIMSVATRLSEAGHYASQQIKQISAQLDQEWKSFAAALDERSTILAMSAVFHQKSEQFLAGVEAWCKICSEGGLPSEMQDLELAIHHHQTLYEQVTQAYTEVSQDGKALLDVLQRPLSPGNSESLTATANYSKAVHCILDVVHEVLHHQRRLESIWQHRKVRLHQRLQLCVFQQDVQQVMDWIENHGEAFLSKHTGVGKSLHRARALQKRHDDFEEVAQNTYTNADKLLEAAEQLAQTGECDPEEIYKAARHLEVRIQDFVRRVEQRKLLLDMSVSFHTHTKELWTWMEDLQKELLEEVCSDSVESVQELIKQFQQQQTATLEATLNVIKEGEDLIQQLRSVLDAAMSTNKMPHNSSIAHIESVLQHLDEAQGQMEELFHERKIKLDIFLQLRIFEQYTIEVTAELDAWNEDLLRQVNDFNSEDLTLAEQRLQRHTERKLAMNNMTFEVMQQGQDLHQYIMEVQASGIELTGEKEVDLATQVQELLEFLHEKQHELDVSADQTQKRLQECLQLRHLQSEVKQVLGWIRNGESMLNASMVNASSLSEAEQLQREHEQFQLAIEKTHQSALQVQQKAEVMLQAGHFDPDGIRACAEKVAMHWQQLMLKMEDRLKLVNASVAFYKTSEQVCSVLESLEQEYRRDEDWCGGHDKLGALAETDHVIPLISKHLEQKEAFLKACTLARRNAEVFLKYIHRNNVGIPGASGHARGPEQQVKAILNELLQRENRVLHFWTMKKRRLEQCQQYVVFERSAKQALDWIQETGEYYLSTHTSPGESGERSQELLKEYEEFRVSAKQTKEKVKLLIQLADSFVEKGHVHVTELKKWVTTVDKRYRDFSLRMGKYRSSLEKSLGISSEDNKDLELDIIPASLTDPGEVKLRDPNHEVNEEKRKSARKKEFIMAELLQTEKAYVRDLHECLELYFMWFWLRKYFIFLKELVNYEQLPEDVGHCFVTWADKFHMYVNYCKNKPDSSQLILEHAGCFFDEIQQRHGLANSISSYLIKPVQRITKYQLLLKELLTCCEEGKGEIKDGLEVMLSVPKRANDAMHVAMLEGFDENLDVQGELFIQDTFQVWDPKSLIRKGRDRHLFLFEISLVFSKEIKDSAGRTKYAFKNKLLTSELGVTEHIEGDPCKFALWAGRTPSSDNKTVLKASSIEAKQEWIKNIREVIQERIIHLKGALKEPIHMPKTPAKPRNNSKRDAGEDADSQGDGSSQPDTISIASRTSQNTVDSDKLSGGCELTVVLQDFTAGCSSELSLQTGQTVELLERPSDRPGWCLVRTTDRSPPQEGLVPSSALCVSHSRSSVEMECFFPTGKENYSVSGPEGAKTESVANLQSQASLSSIQSSSPGPKRSGNTLKKWLTSPVRRLSHGSSVKKFPSKHKKRDGRKSIDLGPPESSLHDGSVDESGGEEEPEDDSHTPLPPPMEIIKDPSSQEEKKCCLLCVFRSLSTHVLFPRFVLNELVQTEKDYVKDLGIVVEGFMKTIEDKGVPEDMKGKDKIVFGNIHQIYDWHKDFFVGELEKCLEDNEHLPELFIKHERRLHMYVVYCQNKPKSEFIVAEYDTFFEGVQQEVSSRLGISDFLIKPIQRITKYQLLLKDFLKYSSKAGLDCQEMEKAVGLMSQVPKLCNDMMNLGRLQGYEGKLTSQGKLLQQETFFVTEQDTGVLSRSKERRVFLFEQIVIFSELLRKGSSTPGYQFKKSIKVSYLGLEEHVDNDPCKFVLSCRGSAERFTLQAANLDIKQVWVQHVSQVLDAQSNFLSGERTSCLTYASTFINVFPEILHDGIGCNGMSSTMMVTQDYSALKENEICVIQGEMVQIMATNQQNMYLVYRPANSQSPAAEGWVPGHILGPLTKMLKDSTADASIK</sequence>
<dbReference type="PROSITE" id="PS50010">
    <property type="entry name" value="DH_2"/>
    <property type="match status" value="2"/>
</dbReference>
<dbReference type="InterPro" id="IPR002017">
    <property type="entry name" value="Spectrin_repeat"/>
</dbReference>
<dbReference type="GeneTree" id="ENSGT00940000155248"/>
<evidence type="ECO:0000256" key="12">
    <source>
        <dbReference type="PROSITE-ProRule" id="PRU00192"/>
    </source>
</evidence>
<dbReference type="InterPro" id="IPR055251">
    <property type="entry name" value="SOS1_NGEF_PH"/>
</dbReference>
<dbReference type="CDD" id="cd00160">
    <property type="entry name" value="RhoGEF"/>
    <property type="match status" value="2"/>
</dbReference>
<dbReference type="GO" id="GO:0005737">
    <property type="term" value="C:cytoplasm"/>
    <property type="evidence" value="ECO:0007669"/>
    <property type="project" value="UniProtKB-SubCell"/>
</dbReference>
<dbReference type="FunFam" id="1.20.58.60:FF:000034">
    <property type="entry name" value="kalirin isoform X2"/>
    <property type="match status" value="1"/>
</dbReference>